<accession>A0A1A9WX69</accession>
<feature type="transmembrane region" description="Helical" evidence="1">
    <location>
        <begin position="50"/>
        <end position="68"/>
    </location>
</feature>
<reference evidence="2" key="2">
    <citation type="submission" date="2020-05" db="UniProtKB">
        <authorList>
            <consortium name="EnsemblMetazoa"/>
        </authorList>
    </citation>
    <scope>IDENTIFICATION</scope>
    <source>
        <strain evidence="2">IAEA</strain>
    </source>
</reference>
<reference evidence="3" key="1">
    <citation type="submission" date="2014-03" db="EMBL/GenBank/DDBJ databases">
        <authorList>
            <person name="Aksoy S."/>
            <person name="Warren W."/>
            <person name="Wilson R.K."/>
        </authorList>
    </citation>
    <scope>NUCLEOTIDE SEQUENCE [LARGE SCALE GENOMIC DNA]</scope>
    <source>
        <strain evidence="3">IAEA</strain>
    </source>
</reference>
<name>A0A1A9WX69_9MUSC</name>
<organism evidence="2 3">
    <name type="scientific">Glossina brevipalpis</name>
    <dbReference type="NCBI Taxonomy" id="37001"/>
    <lineage>
        <taxon>Eukaryota</taxon>
        <taxon>Metazoa</taxon>
        <taxon>Ecdysozoa</taxon>
        <taxon>Arthropoda</taxon>
        <taxon>Hexapoda</taxon>
        <taxon>Insecta</taxon>
        <taxon>Pterygota</taxon>
        <taxon>Neoptera</taxon>
        <taxon>Endopterygota</taxon>
        <taxon>Diptera</taxon>
        <taxon>Brachycera</taxon>
        <taxon>Muscomorpha</taxon>
        <taxon>Hippoboscoidea</taxon>
        <taxon>Glossinidae</taxon>
        <taxon>Glossina</taxon>
    </lineage>
</organism>
<proteinExistence type="predicted"/>
<evidence type="ECO:0000256" key="1">
    <source>
        <dbReference type="SAM" id="Phobius"/>
    </source>
</evidence>
<dbReference type="AlphaFoldDB" id="A0A1A9WX69"/>
<evidence type="ECO:0000313" key="3">
    <source>
        <dbReference type="Proteomes" id="UP000091820"/>
    </source>
</evidence>
<keyword evidence="1" id="KW-0472">Membrane</keyword>
<keyword evidence="1" id="KW-0812">Transmembrane</keyword>
<keyword evidence="1" id="KW-1133">Transmembrane helix</keyword>
<keyword evidence="3" id="KW-1185">Reference proteome</keyword>
<dbReference type="Proteomes" id="UP000091820">
    <property type="component" value="Unassembled WGS sequence"/>
</dbReference>
<protein>
    <submittedName>
        <fullName evidence="2">Uncharacterized protein</fullName>
    </submittedName>
</protein>
<dbReference type="EnsemblMetazoa" id="GBRI035690-RA">
    <property type="protein sequence ID" value="GBRI035690-PA"/>
    <property type="gene ID" value="GBRI035690"/>
</dbReference>
<sequence>MSATTVSYETCLLNHLQIGLLLALTKLLRIHLIKLRIDIYHADSLNAVPMPAFSLLMLNFQFMFHVLFKEYSIMNIFPQAFMKDSAELFMTFRPFDAKLQTCKNYRTLT</sequence>
<evidence type="ECO:0000313" key="2">
    <source>
        <dbReference type="EnsemblMetazoa" id="GBRI035690-PA"/>
    </source>
</evidence>
<dbReference type="VEuPathDB" id="VectorBase:GBRI035690"/>
<feature type="transmembrane region" description="Helical" evidence="1">
    <location>
        <begin position="12"/>
        <end position="30"/>
    </location>
</feature>